<name>A0A0J7JX51_LASNI</name>
<dbReference type="InterPro" id="IPR005135">
    <property type="entry name" value="Endo/exonuclease/phosphatase"/>
</dbReference>
<dbReference type="Proteomes" id="UP000036403">
    <property type="component" value="Unassembled WGS sequence"/>
</dbReference>
<dbReference type="AlphaFoldDB" id="A0A0J7JX51"/>
<reference evidence="3 4" key="1">
    <citation type="submission" date="2015-04" db="EMBL/GenBank/DDBJ databases">
        <title>Lasius niger genome sequencing.</title>
        <authorList>
            <person name="Konorov E.A."/>
            <person name="Nikitin M.A."/>
            <person name="Kirill M.V."/>
            <person name="Chang P."/>
        </authorList>
    </citation>
    <scope>NUCLEOTIDE SEQUENCE [LARGE SCALE GENOMIC DNA]</scope>
    <source>
        <tissue evidence="3">Whole</tissue>
    </source>
</reference>
<dbReference type="GO" id="GO:0003964">
    <property type="term" value="F:RNA-directed DNA polymerase activity"/>
    <property type="evidence" value="ECO:0007669"/>
    <property type="project" value="UniProtKB-KW"/>
</dbReference>
<proteinExistence type="predicted"/>
<keyword evidence="3" id="KW-0808">Transferase</keyword>
<accession>A0A0J7JX51</accession>
<sequence>MGSLPPMAGLLAVMLIVGGDFNAKSVLWGARNTDGRGRLLASWAAERDLRVANVGNRPTCVRPQETSVVDITWVSPDLLPFIGDWRVEEGIESLSDHLYISFSLGTTQTCPSARRLPDRKWNRKKFDSDFFRAVLIWKGQEPDVEDRMDVEQMAS</sequence>
<feature type="chain" id="PRO_5005289818" evidence="1">
    <location>
        <begin position="20"/>
        <end position="155"/>
    </location>
</feature>
<organism evidence="3 4">
    <name type="scientific">Lasius niger</name>
    <name type="common">Black garden ant</name>
    <dbReference type="NCBI Taxonomy" id="67767"/>
    <lineage>
        <taxon>Eukaryota</taxon>
        <taxon>Metazoa</taxon>
        <taxon>Ecdysozoa</taxon>
        <taxon>Arthropoda</taxon>
        <taxon>Hexapoda</taxon>
        <taxon>Insecta</taxon>
        <taxon>Pterygota</taxon>
        <taxon>Neoptera</taxon>
        <taxon>Endopterygota</taxon>
        <taxon>Hymenoptera</taxon>
        <taxon>Apocrita</taxon>
        <taxon>Aculeata</taxon>
        <taxon>Formicoidea</taxon>
        <taxon>Formicidae</taxon>
        <taxon>Formicinae</taxon>
        <taxon>Lasius</taxon>
        <taxon>Lasius</taxon>
    </lineage>
</organism>
<evidence type="ECO:0000259" key="2">
    <source>
        <dbReference type="Pfam" id="PF14529"/>
    </source>
</evidence>
<dbReference type="PANTHER" id="PTHR33273:SF4">
    <property type="entry name" value="ENDONUCLEASE_EXONUCLEASE_PHOSPHATASE DOMAIN-CONTAINING PROTEIN"/>
    <property type="match status" value="1"/>
</dbReference>
<keyword evidence="1" id="KW-0732">Signal</keyword>
<comment type="caution">
    <text evidence="3">The sequence shown here is derived from an EMBL/GenBank/DDBJ whole genome shotgun (WGS) entry which is preliminary data.</text>
</comment>
<protein>
    <submittedName>
        <fullName evidence="3">Reverse transcriptase</fullName>
    </submittedName>
</protein>
<keyword evidence="3" id="KW-0548">Nucleotidyltransferase</keyword>
<dbReference type="InterPro" id="IPR036691">
    <property type="entry name" value="Endo/exonu/phosph_ase_sf"/>
</dbReference>
<feature type="domain" description="Endonuclease/exonuclease/phosphatase" evidence="2">
    <location>
        <begin position="15"/>
        <end position="100"/>
    </location>
</feature>
<dbReference type="OrthoDB" id="6780406at2759"/>
<dbReference type="EMBL" id="LBMM01023975">
    <property type="protein sequence ID" value="KMQ82644.1"/>
    <property type="molecule type" value="Genomic_DNA"/>
</dbReference>
<evidence type="ECO:0000256" key="1">
    <source>
        <dbReference type="SAM" id="SignalP"/>
    </source>
</evidence>
<dbReference type="Pfam" id="PF14529">
    <property type="entry name" value="Exo_endo_phos_2"/>
    <property type="match status" value="1"/>
</dbReference>
<keyword evidence="3" id="KW-0695">RNA-directed DNA polymerase</keyword>
<dbReference type="PaxDb" id="67767-A0A0J7JX51"/>
<evidence type="ECO:0000313" key="3">
    <source>
        <dbReference type="EMBL" id="KMQ82644.1"/>
    </source>
</evidence>
<dbReference type="Gene3D" id="3.60.10.10">
    <property type="entry name" value="Endonuclease/exonuclease/phosphatase"/>
    <property type="match status" value="1"/>
</dbReference>
<dbReference type="SUPFAM" id="SSF56219">
    <property type="entry name" value="DNase I-like"/>
    <property type="match status" value="1"/>
</dbReference>
<feature type="signal peptide" evidence="1">
    <location>
        <begin position="1"/>
        <end position="19"/>
    </location>
</feature>
<dbReference type="PANTHER" id="PTHR33273">
    <property type="entry name" value="DOMAIN-CONTAINING PROTEIN, PUTATIVE-RELATED"/>
    <property type="match status" value="1"/>
</dbReference>
<evidence type="ECO:0000313" key="4">
    <source>
        <dbReference type="Proteomes" id="UP000036403"/>
    </source>
</evidence>
<gene>
    <name evidence="3" type="ORF">RF55_22284</name>
</gene>
<keyword evidence="4" id="KW-1185">Reference proteome</keyword>